<dbReference type="EMBL" id="RWGY01000359">
    <property type="protein sequence ID" value="TVU02154.1"/>
    <property type="molecule type" value="Genomic_DNA"/>
</dbReference>
<evidence type="ECO:0000256" key="14">
    <source>
        <dbReference type="ARBA" id="ARBA00023180"/>
    </source>
</evidence>
<proteinExistence type="predicted"/>
<dbReference type="InterPro" id="IPR011009">
    <property type="entry name" value="Kinase-like_dom_sf"/>
</dbReference>
<evidence type="ECO:0000256" key="13">
    <source>
        <dbReference type="ARBA" id="ARBA00023170"/>
    </source>
</evidence>
<comment type="subcellular location">
    <subcellularLocation>
        <location evidence="1">Membrane</location>
        <topology evidence="1">Single-pass membrane protein</topology>
    </subcellularLocation>
</comment>
<dbReference type="Gramene" id="TVU02154">
    <property type="protein sequence ID" value="TVU02154"/>
    <property type="gene ID" value="EJB05_52379"/>
</dbReference>
<evidence type="ECO:0000313" key="19">
    <source>
        <dbReference type="EMBL" id="TVU02154.1"/>
    </source>
</evidence>
<dbReference type="SMART" id="SM00219">
    <property type="entry name" value="TyrKc"/>
    <property type="match status" value="1"/>
</dbReference>
<dbReference type="CDD" id="cd23509">
    <property type="entry name" value="Gnk2-like"/>
    <property type="match status" value="2"/>
</dbReference>
<evidence type="ECO:0000313" key="20">
    <source>
        <dbReference type="Proteomes" id="UP000324897"/>
    </source>
</evidence>
<feature type="domain" description="Protein kinase" evidence="17">
    <location>
        <begin position="391"/>
        <end position="572"/>
    </location>
</feature>
<dbReference type="PANTHER" id="PTHR47973">
    <property type="entry name" value="CYSTEINE-RICH RECEPTOR-LIKE PROTEIN KINASE 3"/>
    <property type="match status" value="1"/>
</dbReference>
<accession>A0A5J9STA3</accession>
<keyword evidence="20" id="KW-1185">Reference proteome</keyword>
<dbReference type="SUPFAM" id="SSF56112">
    <property type="entry name" value="Protein kinase-like (PK-like)"/>
    <property type="match status" value="1"/>
</dbReference>
<dbReference type="Gene3D" id="3.30.200.20">
    <property type="entry name" value="Phosphorylase Kinase, domain 1"/>
    <property type="match status" value="1"/>
</dbReference>
<organism evidence="19 20">
    <name type="scientific">Eragrostis curvula</name>
    <name type="common">weeping love grass</name>
    <dbReference type="NCBI Taxonomy" id="38414"/>
    <lineage>
        <taxon>Eukaryota</taxon>
        <taxon>Viridiplantae</taxon>
        <taxon>Streptophyta</taxon>
        <taxon>Embryophyta</taxon>
        <taxon>Tracheophyta</taxon>
        <taxon>Spermatophyta</taxon>
        <taxon>Magnoliopsida</taxon>
        <taxon>Liliopsida</taxon>
        <taxon>Poales</taxon>
        <taxon>Poaceae</taxon>
        <taxon>PACMAD clade</taxon>
        <taxon>Chloridoideae</taxon>
        <taxon>Eragrostideae</taxon>
        <taxon>Eragrostidinae</taxon>
        <taxon>Eragrostis</taxon>
    </lineage>
</organism>
<keyword evidence="5 16" id="KW-0812">Transmembrane</keyword>
<dbReference type="GO" id="GO:0016020">
    <property type="term" value="C:membrane"/>
    <property type="evidence" value="ECO:0007669"/>
    <property type="project" value="UniProtKB-SubCell"/>
</dbReference>
<keyword evidence="3" id="KW-0597">Phosphoprotein</keyword>
<evidence type="ECO:0000256" key="12">
    <source>
        <dbReference type="ARBA" id="ARBA00023136"/>
    </source>
</evidence>
<feature type="transmembrane region" description="Helical" evidence="16">
    <location>
        <begin position="326"/>
        <end position="348"/>
    </location>
</feature>
<dbReference type="Proteomes" id="UP000324897">
    <property type="component" value="Unassembled WGS sequence"/>
</dbReference>
<evidence type="ECO:0000256" key="4">
    <source>
        <dbReference type="ARBA" id="ARBA00022679"/>
    </source>
</evidence>
<keyword evidence="12 16" id="KW-0472">Membrane</keyword>
<keyword evidence="7" id="KW-0677">Repeat</keyword>
<dbReference type="Pfam" id="PF07714">
    <property type="entry name" value="PK_Tyr_Ser-Thr"/>
    <property type="match status" value="1"/>
</dbReference>
<evidence type="ECO:0000256" key="15">
    <source>
        <dbReference type="SAM" id="MobiDB-lite"/>
    </source>
</evidence>
<keyword evidence="10" id="KW-0067">ATP-binding</keyword>
<evidence type="ECO:0000256" key="16">
    <source>
        <dbReference type="SAM" id="Phobius"/>
    </source>
</evidence>
<evidence type="ECO:0000256" key="9">
    <source>
        <dbReference type="ARBA" id="ARBA00022777"/>
    </source>
</evidence>
<dbReference type="PROSITE" id="PS51473">
    <property type="entry name" value="GNK2"/>
    <property type="match status" value="2"/>
</dbReference>
<dbReference type="GO" id="GO:0004674">
    <property type="term" value="F:protein serine/threonine kinase activity"/>
    <property type="evidence" value="ECO:0007669"/>
    <property type="project" value="UniProtKB-KW"/>
</dbReference>
<keyword evidence="11 16" id="KW-1133">Transmembrane helix</keyword>
<dbReference type="InterPro" id="IPR002902">
    <property type="entry name" value="GNK2"/>
</dbReference>
<evidence type="ECO:0000256" key="1">
    <source>
        <dbReference type="ARBA" id="ARBA00004167"/>
    </source>
</evidence>
<protein>
    <recommendedName>
        <fullName evidence="21">Gnk2-homologous domain-containing protein</fullName>
    </recommendedName>
</protein>
<feature type="domain" description="Gnk2-homologous" evidence="18">
    <location>
        <begin position="76"/>
        <end position="179"/>
    </location>
</feature>
<dbReference type="Pfam" id="PF01657">
    <property type="entry name" value="Stress-antifung"/>
    <property type="match status" value="2"/>
</dbReference>
<keyword evidence="6" id="KW-0732">Signal</keyword>
<keyword evidence="14" id="KW-0325">Glycoprotein</keyword>
<comment type="caution">
    <text evidence="19">The sequence shown here is derived from an EMBL/GenBank/DDBJ whole genome shotgun (WGS) entry which is preliminary data.</text>
</comment>
<feature type="region of interest" description="Disordered" evidence="15">
    <location>
        <begin position="489"/>
        <end position="532"/>
    </location>
</feature>
<evidence type="ECO:0000256" key="10">
    <source>
        <dbReference type="ARBA" id="ARBA00022840"/>
    </source>
</evidence>
<evidence type="ECO:0000256" key="11">
    <source>
        <dbReference type="ARBA" id="ARBA00022989"/>
    </source>
</evidence>
<evidence type="ECO:0000256" key="3">
    <source>
        <dbReference type="ARBA" id="ARBA00022553"/>
    </source>
</evidence>
<evidence type="ECO:0008006" key="21">
    <source>
        <dbReference type="Google" id="ProtNLM"/>
    </source>
</evidence>
<dbReference type="FunFam" id="3.30.430.20:FF:000002">
    <property type="entry name" value="Cysteine-rich receptor-like protein kinase 10"/>
    <property type="match status" value="1"/>
</dbReference>
<keyword evidence="8" id="KW-0547">Nucleotide-binding</keyword>
<evidence type="ECO:0000259" key="17">
    <source>
        <dbReference type="PROSITE" id="PS50011"/>
    </source>
</evidence>
<feature type="non-terminal residue" evidence="19">
    <location>
        <position position="572"/>
    </location>
</feature>
<dbReference type="InterPro" id="IPR020635">
    <property type="entry name" value="Tyr_kinase_cat_dom"/>
</dbReference>
<evidence type="ECO:0000256" key="8">
    <source>
        <dbReference type="ARBA" id="ARBA00022741"/>
    </source>
</evidence>
<keyword evidence="9" id="KW-0418">Kinase</keyword>
<dbReference type="InterPro" id="IPR001245">
    <property type="entry name" value="Ser-Thr/Tyr_kinase_cat_dom"/>
</dbReference>
<evidence type="ECO:0000256" key="5">
    <source>
        <dbReference type="ARBA" id="ARBA00022692"/>
    </source>
</evidence>
<keyword evidence="2" id="KW-0723">Serine/threonine-protein kinase</keyword>
<evidence type="ECO:0000256" key="7">
    <source>
        <dbReference type="ARBA" id="ARBA00022737"/>
    </source>
</evidence>
<dbReference type="InterPro" id="IPR038408">
    <property type="entry name" value="GNK2_sf"/>
</dbReference>
<dbReference type="InterPro" id="IPR000719">
    <property type="entry name" value="Prot_kinase_dom"/>
</dbReference>
<feature type="domain" description="Gnk2-homologous" evidence="18">
    <location>
        <begin position="185"/>
        <end position="291"/>
    </location>
</feature>
<evidence type="ECO:0000256" key="6">
    <source>
        <dbReference type="ARBA" id="ARBA00022729"/>
    </source>
</evidence>
<dbReference type="OrthoDB" id="1731016at2759"/>
<sequence length="572" mass="61749">MCILLNFQTSGYTRCCSGVSIYWPCYRRWSSVTTDRDSLPLRVHQQPSPGAMSCLVAFLLLCSLTLAAPASTEDPYYFYTECPSDTNYTRGSDFDANLAALLASLPAAAAGSSGFAKNITGASPDQAYGLAQCLADLNASNCLACLDAAAKDVASECPGQKSAMVIYESCLLRHSNESFFGTADTSVVKSLANLLNATQPARFTSTLRSLMIDLTAKAAYASPRMFAVGSAAVTPFVSIYGRAQCTRDLAADDCNRCLTIAVAFISTCCNEKQGARINARKCSVRFEQYPFYNVSAAEAAMSPGPINGSDHFVPGSTGRKRTVSTALIVSIPVAVTLLVLLLVALYLCKRNRKPHKHAQIASVKHEEEEEIRSSESRMYDLSTLRAATNNFSEENNLGEGGFGPVYKGVLQDGQEIAVKRLSATSQQGQAEMKNEVFLVAKLQHKNLVRILGCCIQDHERLLVYEFLINNSLDKILFGLEALEPGERAGAARRLPGRREAASGGAEMHPRGSSLRSGGPAAPAWDGGRRHHAQQPLHHAAGAHCASLRCRSRACCHSCRCTQEGHMDHEGPR</sequence>
<reference evidence="19 20" key="1">
    <citation type="journal article" date="2019" name="Sci. Rep.">
        <title>A high-quality genome of Eragrostis curvula grass provides insights into Poaceae evolution and supports new strategies to enhance forage quality.</title>
        <authorList>
            <person name="Carballo J."/>
            <person name="Santos B.A.C.M."/>
            <person name="Zappacosta D."/>
            <person name="Garbus I."/>
            <person name="Selva J.P."/>
            <person name="Gallo C.A."/>
            <person name="Diaz A."/>
            <person name="Albertini E."/>
            <person name="Caccamo M."/>
            <person name="Echenique V."/>
        </authorList>
    </citation>
    <scope>NUCLEOTIDE SEQUENCE [LARGE SCALE GENOMIC DNA]</scope>
    <source>
        <strain evidence="20">cv. Victoria</strain>
        <tissue evidence="19">Leaf</tissue>
    </source>
</reference>
<dbReference type="InterPro" id="IPR052059">
    <property type="entry name" value="CR_Ser/Thr_kinase"/>
</dbReference>
<evidence type="ECO:0000259" key="18">
    <source>
        <dbReference type="PROSITE" id="PS51473"/>
    </source>
</evidence>
<dbReference type="GO" id="GO:0004713">
    <property type="term" value="F:protein tyrosine kinase activity"/>
    <property type="evidence" value="ECO:0007669"/>
    <property type="project" value="InterPro"/>
</dbReference>
<dbReference type="AlphaFoldDB" id="A0A5J9STA3"/>
<dbReference type="Gene3D" id="3.30.430.20">
    <property type="entry name" value="Gnk2 domain, C-X8-C-X2-C motif"/>
    <property type="match status" value="2"/>
</dbReference>
<dbReference type="PROSITE" id="PS50011">
    <property type="entry name" value="PROTEIN_KINASE_DOM"/>
    <property type="match status" value="1"/>
</dbReference>
<feature type="non-terminal residue" evidence="19">
    <location>
        <position position="1"/>
    </location>
</feature>
<gene>
    <name evidence="19" type="ORF">EJB05_52379</name>
</gene>
<keyword evidence="4" id="KW-0808">Transferase</keyword>
<dbReference type="FunFam" id="3.30.200.20:FF:000142">
    <property type="entry name" value="Cysteine-rich receptor-like protein kinase 10"/>
    <property type="match status" value="1"/>
</dbReference>
<keyword evidence="13" id="KW-0675">Receptor</keyword>
<dbReference type="GO" id="GO:0005524">
    <property type="term" value="F:ATP binding"/>
    <property type="evidence" value="ECO:0007669"/>
    <property type="project" value="UniProtKB-KW"/>
</dbReference>
<evidence type="ECO:0000256" key="2">
    <source>
        <dbReference type="ARBA" id="ARBA00022527"/>
    </source>
</evidence>
<name>A0A5J9STA3_9POAL</name>